<accession>A0ACC6NZB7</accession>
<protein>
    <submittedName>
        <fullName evidence="1">Molybdopterin synthase catalytic subunit MoaE</fullName>
        <ecNumber evidence="1">2.8.1.12</ecNumber>
    </submittedName>
</protein>
<keyword evidence="2" id="KW-1185">Reference proteome</keyword>
<evidence type="ECO:0000313" key="1">
    <source>
        <dbReference type="EMBL" id="MEJ7137316.1"/>
    </source>
</evidence>
<name>A0ACC6NZB7_9BURK</name>
<evidence type="ECO:0000313" key="2">
    <source>
        <dbReference type="Proteomes" id="UP001364695"/>
    </source>
</evidence>
<organism evidence="1 2">
    <name type="scientific">Amphibiibacter pelophylacis</name>
    <dbReference type="NCBI Taxonomy" id="1799477"/>
    <lineage>
        <taxon>Bacteria</taxon>
        <taxon>Pseudomonadati</taxon>
        <taxon>Pseudomonadota</taxon>
        <taxon>Betaproteobacteria</taxon>
        <taxon>Burkholderiales</taxon>
        <taxon>Sphaerotilaceae</taxon>
        <taxon>Amphibiibacter</taxon>
    </lineage>
</organism>
<reference evidence="1" key="1">
    <citation type="submission" date="2023-10" db="EMBL/GenBank/DDBJ databases">
        <title>Amphibacter perezi, gen. nov., sp. nov. a novel taxa of the family Comamonadaceae, class Betaproteobacteria isolated from the skin microbiota of Pelophylax perezi from different populations.</title>
        <authorList>
            <person name="Costa S."/>
            <person name="Proenca D.N."/>
            <person name="Lopes I."/>
            <person name="Morais P.V."/>
        </authorList>
    </citation>
    <scope>NUCLEOTIDE SEQUENCE</scope>
    <source>
        <strain evidence="1">SL12-8</strain>
    </source>
</reference>
<dbReference type="EC" id="2.8.1.12" evidence="1"/>
<dbReference type="EMBL" id="JAWDIE010000003">
    <property type="protein sequence ID" value="MEJ7137316.1"/>
    <property type="molecule type" value="Genomic_DNA"/>
</dbReference>
<sequence>MDQTPTHLPTTVHIAVQAEAFDVGAAYGALAGRADVGAVVQFVGRVRDLPGSPTQALELEHYPGMTEHALHDLAQAAQARWPLQHISIVHRIGRLEAAEDIVLVQCASAHRAAAFEAAQFLMDRLKTDAPFWKKNHSADGSHWVDAKASDETAAQRWV</sequence>
<gene>
    <name evidence="1" type="primary">moaE</name>
    <name evidence="1" type="ORF">RV045_02580</name>
</gene>
<comment type="caution">
    <text evidence="1">The sequence shown here is derived from an EMBL/GenBank/DDBJ whole genome shotgun (WGS) entry which is preliminary data.</text>
</comment>
<dbReference type="Proteomes" id="UP001364695">
    <property type="component" value="Unassembled WGS sequence"/>
</dbReference>
<keyword evidence="1" id="KW-0808">Transferase</keyword>
<proteinExistence type="predicted"/>